<organism evidence="1 2">
    <name type="scientific">Larimichthys crocea</name>
    <name type="common">Large yellow croaker</name>
    <name type="synonym">Pseudosciaena crocea</name>
    <dbReference type="NCBI Taxonomy" id="215358"/>
    <lineage>
        <taxon>Eukaryota</taxon>
        <taxon>Metazoa</taxon>
        <taxon>Chordata</taxon>
        <taxon>Craniata</taxon>
        <taxon>Vertebrata</taxon>
        <taxon>Euteleostomi</taxon>
        <taxon>Actinopterygii</taxon>
        <taxon>Neopterygii</taxon>
        <taxon>Teleostei</taxon>
        <taxon>Neoteleostei</taxon>
        <taxon>Acanthomorphata</taxon>
        <taxon>Eupercaria</taxon>
        <taxon>Sciaenidae</taxon>
        <taxon>Larimichthys</taxon>
    </lineage>
</organism>
<name>A0ACD3RDM0_LARCR</name>
<evidence type="ECO:0000313" key="2">
    <source>
        <dbReference type="Proteomes" id="UP000793456"/>
    </source>
</evidence>
<gene>
    <name evidence="1" type="ORF">E3U43_001534</name>
</gene>
<dbReference type="Proteomes" id="UP000793456">
    <property type="component" value="Chromosome VII"/>
</dbReference>
<evidence type="ECO:0000313" key="1">
    <source>
        <dbReference type="EMBL" id="TMS17465.1"/>
    </source>
</evidence>
<protein>
    <submittedName>
        <fullName evidence="1">Uncharacterized protein</fullName>
    </submittedName>
</protein>
<reference evidence="1" key="1">
    <citation type="submission" date="2018-11" db="EMBL/GenBank/DDBJ databases">
        <title>The sequence and de novo assembly of Larimichthys crocea genome using PacBio and Hi-C technologies.</title>
        <authorList>
            <person name="Xu P."/>
            <person name="Chen B."/>
            <person name="Zhou Z."/>
            <person name="Ke Q."/>
            <person name="Wu Y."/>
            <person name="Bai H."/>
            <person name="Pu F."/>
        </authorList>
    </citation>
    <scope>NUCLEOTIDE SEQUENCE</scope>
    <source>
        <tissue evidence="1">Muscle</tissue>
    </source>
</reference>
<sequence length="667" mass="73972">MRKECVADSSCLSGCQVTIVVDLHVFGSTLLHQHPATPARNLGAQLVARTNRAPFRIFLSRVKIHVFILGVPQTGWDGVRQAGTEDFQLTKEMVMEKPSAQLVGREFVRQYYTLLNQAPDYLHRFYGKNSSYVHGGLDNNGKPVEAVYGQSEIHKRVMALSFRDCHTKIRHVDAHATLNEGVVVQVMGELSNNMQPMRKFMQTFVLAPEGTVANKFYVHNDVFRYQDEVFGDSDSEPPEESEDEVEELEERVTSPDVAAEESAPFYDPVACSEPTVPGDDEEVAASPEPEPEVDKEVEAAVVELKQETMLETQADTHTADDQTEKSPTAAPPTAEPAAPSTAEPAPSAPEENRPFSWASVTSKNLPPSGAVPVSGIPPHVVKVTPTAPPRVEVKPESQTTTQRPQRDQRPREQRPGGPPPVHRGPRPVREGEQGESEGRRVVRYPDAQQLFVGNVPHDVDKTELKEFFEQYGTVLELRINSGGKLPNFGFVVFDDSEPVQKILSNRPIKFRGDVRLNVEEKKTRSAREGDRRDMRPRGPGGPGGPRERIGGGGGGPRGPPTRGGMAQKPSFGSGRGAGPSEGRYSAQRQQPRERERRQIPPRRIDTGPEKRRTASINHKASFNVMVFLQRLPDYRVKPACAFLRAVESKKEETSSERHLWLQRVSKG</sequence>
<keyword evidence="2" id="KW-1185">Reference proteome</keyword>
<proteinExistence type="predicted"/>
<comment type="caution">
    <text evidence="1">The sequence shown here is derived from an EMBL/GenBank/DDBJ whole genome shotgun (WGS) entry which is preliminary data.</text>
</comment>
<accession>A0ACD3RDM0</accession>
<dbReference type="EMBL" id="CM011680">
    <property type="protein sequence ID" value="TMS17465.1"/>
    <property type="molecule type" value="Genomic_DNA"/>
</dbReference>